<dbReference type="Pfam" id="PF02949">
    <property type="entry name" value="7tm_6"/>
    <property type="match status" value="2"/>
</dbReference>
<dbReference type="GO" id="GO:0005886">
    <property type="term" value="C:plasma membrane"/>
    <property type="evidence" value="ECO:0007669"/>
    <property type="project" value="UniProtKB-SubCell"/>
</dbReference>
<proteinExistence type="inferred from homology"/>
<keyword evidence="8 10" id="KW-0675">Receptor</keyword>
<reference evidence="11" key="1">
    <citation type="submission" date="2018-04" db="EMBL/GenBank/DDBJ databases">
        <authorList>
            <person name="Go L.Y."/>
            <person name="Mitchell J.A."/>
        </authorList>
    </citation>
    <scope>NUCLEOTIDE SEQUENCE</scope>
    <source>
        <tissue evidence="11">Whole organism</tissue>
    </source>
</reference>
<accession>A0A336K9Y4</accession>
<evidence type="ECO:0000256" key="1">
    <source>
        <dbReference type="ARBA" id="ARBA00004651"/>
    </source>
</evidence>
<keyword evidence="9 10" id="KW-0807">Transducer</keyword>
<keyword evidence="5 10" id="KW-0552">Olfaction</keyword>
<keyword evidence="2" id="KW-1003">Cell membrane</keyword>
<evidence type="ECO:0000256" key="9">
    <source>
        <dbReference type="ARBA" id="ARBA00023224"/>
    </source>
</evidence>
<keyword evidence="6 10" id="KW-1133">Transmembrane helix</keyword>
<evidence type="ECO:0000256" key="8">
    <source>
        <dbReference type="ARBA" id="ARBA00023170"/>
    </source>
</evidence>
<sequence length="373" mass="43838">MNFVKQKFKRLFDEETDGNTCRKMRAFHTRIDNLCTVLGLNLLRDDFKPDFRTFLSIFLASFTLFCFFFTQVVYFNRGKYLEAFLVFTYVGIDIQSLAKMYYSYRNKRLLYDMGQKLLRMHEKYQMDLDRRTILNVCYNRCDKIFKVFGFLYINAVGGLMTFPLLIYIFDNKKVTMFIELMLPGFTSGSTLAYTVNMIYQFVVMCYALMGLMAVDILFMCVTAHYVCLSDLFEVSLKEISRELQYDGGLEYRKKIKFMLRNIIKFWFPGYSIGLAAFVQFLLFSTVGTVIEIANEKTETAIYEIPWYCFSKERALEFLIMFKKAQNPSYLSIGGFAPLTVATAKEIINKMYSFYMMFISFIDEKAVEKLLNDA</sequence>
<comment type="similarity">
    <text evidence="10">Belongs to the insect chemoreceptor superfamily. Heteromeric odorant receptor channel (TC 1.A.69) family.</text>
</comment>
<evidence type="ECO:0000256" key="10">
    <source>
        <dbReference type="RuleBase" id="RU351113"/>
    </source>
</evidence>
<dbReference type="EMBL" id="UFQS01000031">
    <property type="protein sequence ID" value="SSW97860.1"/>
    <property type="molecule type" value="Genomic_DNA"/>
</dbReference>
<keyword evidence="4 10" id="KW-0812">Transmembrane</keyword>
<evidence type="ECO:0000256" key="5">
    <source>
        <dbReference type="ARBA" id="ARBA00022725"/>
    </source>
</evidence>
<organism evidence="11">
    <name type="scientific">Culicoides sonorensis</name>
    <name type="common">Biting midge</name>
    <dbReference type="NCBI Taxonomy" id="179676"/>
    <lineage>
        <taxon>Eukaryota</taxon>
        <taxon>Metazoa</taxon>
        <taxon>Ecdysozoa</taxon>
        <taxon>Arthropoda</taxon>
        <taxon>Hexapoda</taxon>
        <taxon>Insecta</taxon>
        <taxon>Pterygota</taxon>
        <taxon>Neoptera</taxon>
        <taxon>Endopterygota</taxon>
        <taxon>Diptera</taxon>
        <taxon>Nematocera</taxon>
        <taxon>Chironomoidea</taxon>
        <taxon>Ceratopogonidae</taxon>
        <taxon>Ceratopogoninae</taxon>
        <taxon>Culicoides</taxon>
        <taxon>Monoculicoides</taxon>
    </lineage>
</organism>
<dbReference type="GO" id="GO:0004984">
    <property type="term" value="F:olfactory receptor activity"/>
    <property type="evidence" value="ECO:0007669"/>
    <property type="project" value="InterPro"/>
</dbReference>
<evidence type="ECO:0000313" key="11">
    <source>
        <dbReference type="EMBL" id="SSW97860.1"/>
    </source>
</evidence>
<dbReference type="GO" id="GO:0007165">
    <property type="term" value="P:signal transduction"/>
    <property type="evidence" value="ECO:0007669"/>
    <property type="project" value="UniProtKB-KW"/>
</dbReference>
<keyword evidence="3 10" id="KW-0716">Sensory transduction</keyword>
<evidence type="ECO:0000256" key="6">
    <source>
        <dbReference type="ARBA" id="ARBA00022989"/>
    </source>
</evidence>
<comment type="subcellular location">
    <subcellularLocation>
        <location evidence="1 10">Cell membrane</location>
        <topology evidence="1 10">Multi-pass membrane protein</topology>
    </subcellularLocation>
</comment>
<reference evidence="12" key="2">
    <citation type="submission" date="2018-07" db="EMBL/GenBank/DDBJ databases">
        <authorList>
            <person name="Quirk P.G."/>
            <person name="Krulwich T.A."/>
        </authorList>
    </citation>
    <scope>NUCLEOTIDE SEQUENCE</scope>
</reference>
<feature type="transmembrane region" description="Helical" evidence="10">
    <location>
        <begin position="80"/>
        <end position="98"/>
    </location>
</feature>
<evidence type="ECO:0000256" key="4">
    <source>
        <dbReference type="ARBA" id="ARBA00022692"/>
    </source>
</evidence>
<dbReference type="PANTHER" id="PTHR21137">
    <property type="entry name" value="ODORANT RECEPTOR"/>
    <property type="match status" value="1"/>
</dbReference>
<evidence type="ECO:0000256" key="2">
    <source>
        <dbReference type="ARBA" id="ARBA00022475"/>
    </source>
</evidence>
<dbReference type="AlphaFoldDB" id="A0A336K9Y4"/>
<name>A0A336K9Y4_CULSO</name>
<dbReference type="PANTHER" id="PTHR21137:SF35">
    <property type="entry name" value="ODORANT RECEPTOR 19A-RELATED"/>
    <property type="match status" value="1"/>
</dbReference>
<dbReference type="OMA" id="YSMSIYC"/>
<feature type="transmembrane region" description="Helical" evidence="10">
    <location>
        <begin position="54"/>
        <end position="74"/>
    </location>
</feature>
<dbReference type="EMBL" id="UFQT01000031">
    <property type="protein sequence ID" value="SSX18246.1"/>
    <property type="molecule type" value="Genomic_DNA"/>
</dbReference>
<keyword evidence="7 10" id="KW-0472">Membrane</keyword>
<evidence type="ECO:0000256" key="3">
    <source>
        <dbReference type="ARBA" id="ARBA00022606"/>
    </source>
</evidence>
<protein>
    <recommendedName>
        <fullName evidence="10">Odorant receptor</fullName>
    </recommendedName>
</protein>
<evidence type="ECO:0000256" key="7">
    <source>
        <dbReference type="ARBA" id="ARBA00023136"/>
    </source>
</evidence>
<dbReference type="GO" id="GO:0005549">
    <property type="term" value="F:odorant binding"/>
    <property type="evidence" value="ECO:0007669"/>
    <property type="project" value="InterPro"/>
</dbReference>
<gene>
    <name evidence="11" type="primary">CSON008446</name>
</gene>
<feature type="transmembrane region" description="Helical" evidence="10">
    <location>
        <begin position="198"/>
        <end position="227"/>
    </location>
</feature>
<comment type="caution">
    <text evidence="10">Lacks conserved residue(s) required for the propagation of feature annotation.</text>
</comment>
<feature type="transmembrane region" description="Helical" evidence="10">
    <location>
        <begin position="147"/>
        <end position="169"/>
    </location>
</feature>
<dbReference type="VEuPathDB" id="VectorBase:CSON008446"/>
<feature type="transmembrane region" description="Helical" evidence="10">
    <location>
        <begin position="262"/>
        <end position="283"/>
    </location>
</feature>
<evidence type="ECO:0000313" key="12">
    <source>
        <dbReference type="EMBL" id="SSX18246.1"/>
    </source>
</evidence>
<dbReference type="InterPro" id="IPR004117">
    <property type="entry name" value="7tm6_olfct_rcpt"/>
</dbReference>